<dbReference type="Gene3D" id="3.30.450.20">
    <property type="entry name" value="PAS domain"/>
    <property type="match status" value="2"/>
</dbReference>
<dbReference type="SMART" id="SM00267">
    <property type="entry name" value="GGDEF"/>
    <property type="match status" value="1"/>
</dbReference>
<dbReference type="InterPro" id="IPR001638">
    <property type="entry name" value="Solute-binding_3/MltF_N"/>
</dbReference>
<dbReference type="EMBL" id="JAAIYP010000036">
    <property type="protein sequence ID" value="NFV80316.1"/>
    <property type="molecule type" value="Genomic_DNA"/>
</dbReference>
<dbReference type="InterPro" id="IPR035965">
    <property type="entry name" value="PAS-like_dom_sf"/>
</dbReference>
<dbReference type="Gene3D" id="3.30.70.270">
    <property type="match status" value="1"/>
</dbReference>
<dbReference type="SUPFAM" id="SSF53850">
    <property type="entry name" value="Periplasmic binding protein-like II"/>
    <property type="match status" value="1"/>
</dbReference>
<dbReference type="Gene3D" id="3.40.190.10">
    <property type="entry name" value="Periplasmic binding protein-like II"/>
    <property type="match status" value="2"/>
</dbReference>
<feature type="domain" description="PAC" evidence="3">
    <location>
        <begin position="475"/>
        <end position="534"/>
    </location>
</feature>
<dbReference type="InterPro" id="IPR000014">
    <property type="entry name" value="PAS"/>
</dbReference>
<feature type="domain" description="PAS" evidence="2">
    <location>
        <begin position="285"/>
        <end position="321"/>
    </location>
</feature>
<comment type="catalytic activity">
    <reaction evidence="1">
        <text>3',3'-c-di-GMP + H2O = 5'-phosphoguanylyl(3'-&gt;5')guanosine + H(+)</text>
        <dbReference type="Rhea" id="RHEA:24902"/>
        <dbReference type="ChEBI" id="CHEBI:15377"/>
        <dbReference type="ChEBI" id="CHEBI:15378"/>
        <dbReference type="ChEBI" id="CHEBI:58754"/>
        <dbReference type="ChEBI" id="CHEBI:58805"/>
        <dbReference type="EC" id="3.1.4.52"/>
    </reaction>
    <physiologicalReaction direction="left-to-right" evidence="1">
        <dbReference type="Rhea" id="RHEA:24903"/>
    </physiologicalReaction>
</comment>
<evidence type="ECO:0000259" key="3">
    <source>
        <dbReference type="PROSITE" id="PS50113"/>
    </source>
</evidence>
<evidence type="ECO:0000256" key="1">
    <source>
        <dbReference type="ARBA" id="ARBA00051114"/>
    </source>
</evidence>
<dbReference type="NCBIfam" id="TIGR00229">
    <property type="entry name" value="sensory_box"/>
    <property type="match status" value="2"/>
</dbReference>
<dbReference type="InterPro" id="IPR035919">
    <property type="entry name" value="EAL_sf"/>
</dbReference>
<comment type="caution">
    <text evidence="6">The sequence shown here is derived from an EMBL/GenBank/DDBJ whole genome shotgun (WGS) entry which is preliminary data.</text>
</comment>
<dbReference type="CDD" id="cd01949">
    <property type="entry name" value="GGDEF"/>
    <property type="match status" value="1"/>
</dbReference>
<dbReference type="PANTHER" id="PTHR44757:SF10">
    <property type="entry name" value="MEMBRANE PROTEIN"/>
    <property type="match status" value="1"/>
</dbReference>
<feature type="domain" description="EAL" evidence="4">
    <location>
        <begin position="708"/>
        <end position="961"/>
    </location>
</feature>
<evidence type="ECO:0000259" key="4">
    <source>
        <dbReference type="PROSITE" id="PS50883"/>
    </source>
</evidence>
<proteinExistence type="predicted"/>
<protein>
    <submittedName>
        <fullName evidence="6">EAL domain-containing protein</fullName>
    </submittedName>
</protein>
<organism evidence="6 7">
    <name type="scientific">Magnetospirillum aberrantis SpK</name>
    <dbReference type="NCBI Taxonomy" id="908842"/>
    <lineage>
        <taxon>Bacteria</taxon>
        <taxon>Pseudomonadati</taxon>
        <taxon>Pseudomonadota</taxon>
        <taxon>Alphaproteobacteria</taxon>
        <taxon>Rhodospirillales</taxon>
        <taxon>Rhodospirillaceae</taxon>
        <taxon>Magnetospirillum</taxon>
    </lineage>
</organism>
<dbReference type="Pfam" id="PF00563">
    <property type="entry name" value="EAL"/>
    <property type="match status" value="1"/>
</dbReference>
<dbReference type="InterPro" id="IPR029787">
    <property type="entry name" value="Nucleotide_cyclase"/>
</dbReference>
<dbReference type="SUPFAM" id="SSF55073">
    <property type="entry name" value="Nucleotide cyclase"/>
    <property type="match status" value="1"/>
</dbReference>
<dbReference type="Pfam" id="PF08448">
    <property type="entry name" value="PAS_4"/>
    <property type="match status" value="1"/>
</dbReference>
<dbReference type="InterPro" id="IPR013656">
    <property type="entry name" value="PAS_4"/>
</dbReference>
<dbReference type="InterPro" id="IPR000700">
    <property type="entry name" value="PAS-assoc_C"/>
</dbReference>
<dbReference type="PROSITE" id="PS50883">
    <property type="entry name" value="EAL"/>
    <property type="match status" value="1"/>
</dbReference>
<dbReference type="FunFam" id="3.30.70.270:FF:000001">
    <property type="entry name" value="Diguanylate cyclase domain protein"/>
    <property type="match status" value="1"/>
</dbReference>
<evidence type="ECO:0000259" key="5">
    <source>
        <dbReference type="PROSITE" id="PS50887"/>
    </source>
</evidence>
<name>A0A7C9QVH1_9PROT</name>
<dbReference type="AlphaFoldDB" id="A0A7C9QVH1"/>
<dbReference type="Pfam" id="PF00497">
    <property type="entry name" value="SBP_bac_3"/>
    <property type="match status" value="1"/>
</dbReference>
<dbReference type="Gene3D" id="3.20.20.450">
    <property type="entry name" value="EAL domain"/>
    <property type="match status" value="1"/>
</dbReference>
<dbReference type="CDD" id="cd13706">
    <property type="entry name" value="PBP2_HisK_like_1"/>
    <property type="match status" value="1"/>
</dbReference>
<dbReference type="PANTHER" id="PTHR44757">
    <property type="entry name" value="DIGUANYLATE CYCLASE DGCP"/>
    <property type="match status" value="1"/>
</dbReference>
<feature type="domain" description="PAC" evidence="3">
    <location>
        <begin position="361"/>
        <end position="412"/>
    </location>
</feature>
<dbReference type="InterPro" id="IPR043128">
    <property type="entry name" value="Rev_trsase/Diguanyl_cyclase"/>
</dbReference>
<dbReference type="SMART" id="SM00091">
    <property type="entry name" value="PAS"/>
    <property type="match status" value="2"/>
</dbReference>
<dbReference type="SMART" id="SM00052">
    <property type="entry name" value="EAL"/>
    <property type="match status" value="1"/>
</dbReference>
<dbReference type="InterPro" id="IPR001633">
    <property type="entry name" value="EAL_dom"/>
</dbReference>
<dbReference type="Proteomes" id="UP000480684">
    <property type="component" value="Unassembled WGS sequence"/>
</dbReference>
<dbReference type="PROSITE" id="PS50113">
    <property type="entry name" value="PAC"/>
    <property type="match status" value="2"/>
</dbReference>
<reference evidence="6 7" key="1">
    <citation type="submission" date="2020-02" db="EMBL/GenBank/DDBJ databases">
        <authorList>
            <person name="Dziuba M."/>
            <person name="Kuznetsov B."/>
            <person name="Mardanov A."/>
            <person name="Ravin N."/>
            <person name="Grouzdev D."/>
        </authorList>
    </citation>
    <scope>NUCLEOTIDE SEQUENCE [LARGE SCALE GENOMIC DNA]</scope>
    <source>
        <strain evidence="6 7">SpK</strain>
    </source>
</reference>
<feature type="domain" description="GGDEF" evidence="5">
    <location>
        <begin position="566"/>
        <end position="699"/>
    </location>
</feature>
<dbReference type="GO" id="GO:0071732">
    <property type="term" value="P:cellular response to nitric oxide"/>
    <property type="evidence" value="ECO:0007669"/>
    <property type="project" value="UniProtKB-ARBA"/>
</dbReference>
<keyword evidence="7" id="KW-1185">Reference proteome</keyword>
<dbReference type="SUPFAM" id="SSF55785">
    <property type="entry name" value="PYP-like sensor domain (PAS domain)"/>
    <property type="match status" value="2"/>
</dbReference>
<dbReference type="CDD" id="cd01948">
    <property type="entry name" value="EAL"/>
    <property type="match status" value="1"/>
</dbReference>
<dbReference type="Pfam" id="PF00990">
    <property type="entry name" value="GGDEF"/>
    <property type="match status" value="1"/>
</dbReference>
<dbReference type="InterPro" id="IPR001610">
    <property type="entry name" value="PAC"/>
</dbReference>
<dbReference type="GO" id="GO:0071111">
    <property type="term" value="F:cyclic-guanylate-specific phosphodiesterase activity"/>
    <property type="evidence" value="ECO:0007669"/>
    <property type="project" value="UniProtKB-EC"/>
</dbReference>
<dbReference type="NCBIfam" id="TIGR00254">
    <property type="entry name" value="GGDEF"/>
    <property type="match status" value="1"/>
</dbReference>
<dbReference type="FunFam" id="3.20.20.450:FF:000001">
    <property type="entry name" value="Cyclic di-GMP phosphodiesterase yahA"/>
    <property type="match status" value="1"/>
</dbReference>
<evidence type="ECO:0000259" key="2">
    <source>
        <dbReference type="PROSITE" id="PS50112"/>
    </source>
</evidence>
<accession>A0A7C9QVH1</accession>
<dbReference type="RefSeq" id="WP_163678345.1">
    <property type="nucleotide sequence ID" value="NZ_JAAIYP010000036.1"/>
</dbReference>
<dbReference type="InterPro" id="IPR000160">
    <property type="entry name" value="GGDEF_dom"/>
</dbReference>
<dbReference type="InterPro" id="IPR052155">
    <property type="entry name" value="Biofilm_reg_signaling"/>
</dbReference>
<dbReference type="PROSITE" id="PS50887">
    <property type="entry name" value="GGDEF"/>
    <property type="match status" value="1"/>
</dbReference>
<dbReference type="SMART" id="SM00086">
    <property type="entry name" value="PAC"/>
    <property type="match status" value="2"/>
</dbReference>
<gene>
    <name evidence="6" type="ORF">G4223_09350</name>
</gene>
<dbReference type="Pfam" id="PF13188">
    <property type="entry name" value="PAS_8"/>
    <property type="match status" value="1"/>
</dbReference>
<dbReference type="PROSITE" id="PS50112">
    <property type="entry name" value="PAS"/>
    <property type="match status" value="1"/>
</dbReference>
<dbReference type="SUPFAM" id="SSF141868">
    <property type="entry name" value="EAL domain-like"/>
    <property type="match status" value="1"/>
</dbReference>
<dbReference type="CDD" id="cd00130">
    <property type="entry name" value="PAS"/>
    <property type="match status" value="2"/>
</dbReference>
<sequence length="963" mass="106684">MTLLPPAPSLADDAPASRAKPLVVAIDDNYPPYIFRDSAGHLQGILKDTWDLWSRRTGVPVVIEASNWAVAQARMEAGGADVIDTLFRTSARERVYDFSPPYADIDVPIFFNRDIGGITDDPESLRGFSVGAKARDACVDWLQGHGISTLALYSSYESLVDAAARNDVKVFCMDQPPGLYLLYKRKLDDLFHRTEPLYSGQFHWAVRKGDDATRELVAAGFSLISDTERTAIAERWMGTPLARQVDFDLLARLAVVVAAAAAALLAWNWSLHRQVAARTRRLAESEERFRTIFDNVNDAIFIHDIDDGHILFVNQRMREMYRAIGIPTNDLTLDRLSENTPPYTLDGAKTWMERAIAGQPQVFEWRAKTLDGALFWAEVGMRRAHIGGLGDALLVVVRDIGDRRETEAALRESAEHLGLAARLVGLSAFRHDAHLRYTSVIEPQLGLPPEAMLGQTDADLLPPGDAQGIMALKRQALSGRIAQRHEFGVTVNGTLRHFDLAVAPIRTIDGTVSGLIGASLDITERKATEARMDFLAHHDPLTGLPNRLLARDRFLQAASHAERQNRKLAMLFVDLDHFKTINDSLGHPVGDSLLLEVARRLGHCLRDTDTVSRQGGDEFLVLLTDLHDGDEAGSIAEKIEEALVVPFELMGHELTTSLSVGISIYPDDAMDFDTLLKMADTAMYSAKEAGRNTHRFFDERMNADAIEHLSLRNDLRRALERGEFVVYYQPQLDMASGQVAGAEALVRWRHPERGLVPPGSFISIAEDSGLIVPLGEWVLHQACHDAAGWNAAGHQVGVAVNLSALQFKRGNLEDSVRAALHQSGLGAHRLELELTESILIKDTENVLAKVRRLHAIGVELSIDDFGTGYSSLSYLQRFQVDKLKIDQSFVRALTREQDSAAIVTAVIQMARSLNLRTIAEGVEDEETLAVLRSQGCDQVQGFLHARPMPVEDFREYLARRDAT</sequence>
<evidence type="ECO:0000313" key="6">
    <source>
        <dbReference type="EMBL" id="NFV80316.1"/>
    </source>
</evidence>
<evidence type="ECO:0000313" key="7">
    <source>
        <dbReference type="Proteomes" id="UP000480684"/>
    </source>
</evidence>